<dbReference type="Proteomes" id="UP000218151">
    <property type="component" value="Unassembled WGS sequence"/>
</dbReference>
<dbReference type="OrthoDB" id="9758603at2"/>
<dbReference type="Pfam" id="PF02837">
    <property type="entry name" value="Glyco_hydro_2_N"/>
    <property type="match status" value="1"/>
</dbReference>
<dbReference type="RefSeq" id="WP_095997982.1">
    <property type="nucleotide sequence ID" value="NZ_NSLI01000003.1"/>
</dbReference>
<dbReference type="GO" id="GO:0004553">
    <property type="term" value="F:hydrolase activity, hydrolyzing O-glycosyl compounds"/>
    <property type="evidence" value="ECO:0007669"/>
    <property type="project" value="InterPro"/>
</dbReference>
<comment type="caution">
    <text evidence="4">The sequence shown here is derived from an EMBL/GenBank/DDBJ whole genome shotgun (WGS) entry which is preliminary data.</text>
</comment>
<dbReference type="InterPro" id="IPR006103">
    <property type="entry name" value="Glyco_hydro_2_cat"/>
</dbReference>
<comment type="similarity">
    <text evidence="1">Belongs to the glycosyl hydrolase 2 family.</text>
</comment>
<dbReference type="PANTHER" id="PTHR42732:SF3">
    <property type="entry name" value="HYDROLASE"/>
    <property type="match status" value="1"/>
</dbReference>
<organism evidence="4 5">
    <name type="scientific">Sphingomonas lenta</name>
    <dbReference type="NCBI Taxonomy" id="1141887"/>
    <lineage>
        <taxon>Bacteria</taxon>
        <taxon>Pseudomonadati</taxon>
        <taxon>Pseudomonadota</taxon>
        <taxon>Alphaproteobacteria</taxon>
        <taxon>Sphingomonadales</taxon>
        <taxon>Sphingomonadaceae</taxon>
        <taxon>Sphingomonas</taxon>
    </lineage>
</organism>
<dbReference type="Gene3D" id="2.60.120.260">
    <property type="entry name" value="Galactose-binding domain-like"/>
    <property type="match status" value="1"/>
</dbReference>
<dbReference type="AlphaFoldDB" id="A0A2A2SER6"/>
<name>A0A2A2SER6_9SPHN</name>
<dbReference type="InterPro" id="IPR051913">
    <property type="entry name" value="GH2_Domain-Containing"/>
</dbReference>
<feature type="domain" description="Glycoside hydrolase family 2 catalytic" evidence="2">
    <location>
        <begin position="308"/>
        <end position="469"/>
    </location>
</feature>
<dbReference type="SUPFAM" id="SSF49785">
    <property type="entry name" value="Galactose-binding domain-like"/>
    <property type="match status" value="1"/>
</dbReference>
<keyword evidence="4" id="KW-0378">Hydrolase</keyword>
<dbReference type="InterPro" id="IPR008979">
    <property type="entry name" value="Galactose-bd-like_sf"/>
</dbReference>
<evidence type="ECO:0000259" key="2">
    <source>
        <dbReference type="Pfam" id="PF02836"/>
    </source>
</evidence>
<dbReference type="PANTHER" id="PTHR42732">
    <property type="entry name" value="BETA-GALACTOSIDASE"/>
    <property type="match status" value="1"/>
</dbReference>
<dbReference type="EMBL" id="NSLI01000003">
    <property type="protein sequence ID" value="PAX07739.1"/>
    <property type="molecule type" value="Genomic_DNA"/>
</dbReference>
<dbReference type="GO" id="GO:0005975">
    <property type="term" value="P:carbohydrate metabolic process"/>
    <property type="evidence" value="ECO:0007669"/>
    <property type="project" value="InterPro"/>
</dbReference>
<gene>
    <name evidence="4" type="ORF">CKY28_08865</name>
</gene>
<evidence type="ECO:0000313" key="5">
    <source>
        <dbReference type="Proteomes" id="UP000218151"/>
    </source>
</evidence>
<dbReference type="InterPro" id="IPR006104">
    <property type="entry name" value="Glyco_hydro_2_N"/>
</dbReference>
<dbReference type="InterPro" id="IPR017853">
    <property type="entry name" value="GH"/>
</dbReference>
<accession>A0A2A2SER6</accession>
<evidence type="ECO:0000256" key="1">
    <source>
        <dbReference type="ARBA" id="ARBA00007401"/>
    </source>
</evidence>
<sequence>MAEADPRGETSAFHRIDPGAYPRPQLRREGWVDLCGSWGFAHDDGDRGVAERWFEGGAPAFDRAIIVPFPPESRASGIGDPDFHPIVWYRRTIRVGPAQRTGRVLLHFGAVDYRARVWVNGRLAIEHEGGHTPFSADITGLLEPGPEQVVVVRAEDLPDDLGQPRGKQYWQEKPDWIWYHRTTGIWQPVWLEPVPTARVAELRWTPDLDRFGVDLTVRFDGAPPEGARLRVRLWGDRPRRLLADDSYLVGGSELSRTILLDPNESMRSRWRLTWAPHHPRLVDAELTLEDGTGRPIDRVESYFGLRSVEARDGRFLLNGSPVFMRLVLAQNYWPDTHLAAPSADALREEVLLAKSMGFNGLRIHQKIEDPRFLYWCDKLGMMVWGEAANAFVFHDRAVERLSAEWMAAVRRDYSHPCIVAWVPLNESWGVPNLDHDPRQRSFTLGLYHLTRALDGTRPVIGNDGWSHAAGDLFGVHDYAPDAATLGERYGSREAIERTFAQVRPHHAPLLSGGHALSDEPVVVSEFGGLTFKPEVGETWFGYGTHVDADALLAHYAELTGALLDSTALAGFCYTQLTDTEQETNGLATVDRVPKIAPEKLRAVNGRPSRAVPSEILDAVMMAEVERRRAAGRDGR</sequence>
<evidence type="ECO:0000259" key="3">
    <source>
        <dbReference type="Pfam" id="PF02837"/>
    </source>
</evidence>
<dbReference type="Pfam" id="PF02836">
    <property type="entry name" value="Glyco_hydro_2_C"/>
    <property type="match status" value="1"/>
</dbReference>
<dbReference type="SUPFAM" id="SSF51445">
    <property type="entry name" value="(Trans)glycosidases"/>
    <property type="match status" value="1"/>
</dbReference>
<reference evidence="5" key="1">
    <citation type="submission" date="2017-09" db="EMBL/GenBank/DDBJ databases">
        <authorList>
            <person name="Feng G."/>
            <person name="Zhu H."/>
        </authorList>
    </citation>
    <scope>NUCLEOTIDE SEQUENCE [LARGE SCALE GENOMIC DNA]</scope>
    <source>
        <strain evidence="5">1PNM-20</strain>
    </source>
</reference>
<keyword evidence="5" id="KW-1185">Reference proteome</keyword>
<feature type="domain" description="Glycosyl hydrolases family 2 sugar binding" evidence="3">
    <location>
        <begin position="34"/>
        <end position="152"/>
    </location>
</feature>
<proteinExistence type="inferred from homology"/>
<evidence type="ECO:0000313" key="4">
    <source>
        <dbReference type="EMBL" id="PAX07739.1"/>
    </source>
</evidence>
<dbReference type="Gene3D" id="3.20.20.80">
    <property type="entry name" value="Glycosidases"/>
    <property type="match status" value="1"/>
</dbReference>
<protein>
    <submittedName>
        <fullName evidence="4">Glycoside hydrolase family 2</fullName>
    </submittedName>
</protein>